<keyword evidence="2" id="KW-1185">Reference proteome</keyword>
<sequence length="1408" mass="158532">MQEPVTISKSNFPSPASDYELLRKEALAYIQRLSGNIWTDYNAHDPGVTILEILCYAITDLSFRTQFPIQDLLADPRGSLAGQFFQPSQILPSKALTLTDYRKLLMDVEVVDEAPDSICPKAGVKNAWITLRESNEIPVYPDRKAKKLAYQPFPSTEKALKMGILYDVLLEFDTVPVLGDLNENQLSMEIEVTEHPELKGTVIDIQIEFPRWDQNLDWTDSQAIKKAIQSIDIQFQNLPSGIDLSYKIQPSKNIKLEGSILTNTGPQPLDGLTQLSNQINQLVYQDEAGALFQYRLKTDKIREILAEVKRTLHANRNLCEDFVEFQALKVEEILVCADIELSPEANVELTEALIFSTIGDFLSPQVNFYSLEEMIDRGKEGSLPILRIQQNPAKVWISLPQEDFPKSGTMLSILGSGNNAGTYEVLGARLAQDGACEISLSPNFSSSLIREDDSVYLGDWDNAVGTPTEKIFEGPLLKHGFIDEEELALAERKSQIHVSDLIHLIMDIPGVEAVKSIQIANLPQDDPKGTIPSKSVRWCLKLAMEKNYIPRLNVALSKLTFFKENLPFIANREEVEDLLEDIQNNKRPQKKSGLVKNFLPLSGEYRDLENYFSIQNDFPLVYGLGEEGMLPQGEGRPQPHQVKQLKAYLMVFEQYLANYLSQLSNLKHLFSYENEKDEFGNRLVDRTYFFQSLSEVIVQSDGRLGTKVPDSSDLWKNLGDLKELLGEITESRETFLSRRNKFLNHLLGRFAESLTDYALLSERIHPLQAQDKLIDDKLHLLQNYPEISAGRGLGFDYSISDQFYHQGNLSGLEDRIGALYGIRKKSSDWLIFSSYFALEENEGAWSVQVIDASDQPIFRLLATFSSRNEAAEALEKALLLGALKENYSFSGDPGSIQILLLDRGVPVGASIREDLISGAEGEDGGLLLSQIHEILFGEFLENPRANRKNLSLGLKNWVSYSVSTSTGPETPSYEVEFKFYDAPFGQGDEMLFGKIKVEVPGETDSDKLEVLAEEGFENHLWQLVAAASRPSGYRLPLDTKNPYQIELVDPLRGGLLAESSATDFNQSLAQALANGDWGEAWLLTKGNPPEAFILNQAEARGSKIVIQGSPQTKKGDILLFEQEIQVQTIQPESHELIVEGDLSQVIGYFPSIQLIYSDGGKTYLKDLSILSVSFDGTATRLVTPTEPKASWEGGTISLSRQFEVVEMDGTKALVNGGEEIRAIEKLRQFFLKQFFSHEGTHLFEHVLLRPKHKGKYTFSEEGSPITETLEDRLLDPHFQEECQCTLDDPYTCMAHVILPFWAGRFTNRDLRKFLENKLKLEAPAHVFLTICWIHPKHMEILEKAWKIWLLENMKQTSHPKQLSQALGNLIDILEKVRNVYPSGTLHDCDVDDNLDQSIILNFSSLGEF</sequence>
<reference evidence="1 2" key="1">
    <citation type="submission" date="2023-08" db="EMBL/GenBank/DDBJ databases">
        <title>Draft genome sequence of Algoriphagus taiwanensis.</title>
        <authorList>
            <person name="Takatani N."/>
            <person name="Hosokawa M."/>
            <person name="Sawabe T."/>
        </authorList>
    </citation>
    <scope>NUCLEOTIDE SEQUENCE [LARGE SCALE GENOMIC DNA]</scope>
    <source>
        <strain evidence="1 2">JCM 19755</strain>
    </source>
</reference>
<organism evidence="1 2">
    <name type="scientific">Algoriphagus taiwanensis</name>
    <dbReference type="NCBI Taxonomy" id="1445656"/>
    <lineage>
        <taxon>Bacteria</taxon>
        <taxon>Pseudomonadati</taxon>
        <taxon>Bacteroidota</taxon>
        <taxon>Cytophagia</taxon>
        <taxon>Cytophagales</taxon>
        <taxon>Cyclobacteriaceae</taxon>
        <taxon>Algoriphagus</taxon>
    </lineage>
</organism>
<dbReference type="EMBL" id="BTPE01000006">
    <property type="protein sequence ID" value="GMQ33765.1"/>
    <property type="molecule type" value="Genomic_DNA"/>
</dbReference>
<proteinExistence type="predicted"/>
<evidence type="ECO:0000313" key="1">
    <source>
        <dbReference type="EMBL" id="GMQ33765.1"/>
    </source>
</evidence>
<name>A0ABQ6Q2C6_9BACT</name>
<gene>
    <name evidence="1" type="ORF">Ataiwa_20370</name>
</gene>
<dbReference type="RefSeq" id="WP_338228601.1">
    <property type="nucleotide sequence ID" value="NZ_BTPE01000006.1"/>
</dbReference>
<dbReference type="Proteomes" id="UP001307705">
    <property type="component" value="Unassembled WGS sequence"/>
</dbReference>
<comment type="caution">
    <text evidence="1">The sequence shown here is derived from an EMBL/GenBank/DDBJ whole genome shotgun (WGS) entry which is preliminary data.</text>
</comment>
<accession>A0ABQ6Q2C6</accession>
<evidence type="ECO:0008006" key="3">
    <source>
        <dbReference type="Google" id="ProtNLM"/>
    </source>
</evidence>
<evidence type="ECO:0000313" key="2">
    <source>
        <dbReference type="Proteomes" id="UP001307705"/>
    </source>
</evidence>
<protein>
    <recommendedName>
        <fullName evidence="3">Baseplate protein J-like domain-containing protein</fullName>
    </recommendedName>
</protein>